<evidence type="ECO:0000259" key="8">
    <source>
        <dbReference type="Pfam" id="PF00673"/>
    </source>
</evidence>
<evidence type="ECO:0000256" key="4">
    <source>
        <dbReference type="ARBA" id="ARBA00035245"/>
    </source>
</evidence>
<dbReference type="AlphaFoldDB" id="A0A1F7I8J9"/>
<dbReference type="GO" id="GO:0000049">
    <property type="term" value="F:tRNA binding"/>
    <property type="evidence" value="ECO:0007669"/>
    <property type="project" value="UniProtKB-UniRule"/>
</dbReference>
<proteinExistence type="inferred from homology"/>
<keyword evidence="5" id="KW-0820">tRNA-binding</keyword>
<protein>
    <recommendedName>
        <fullName evidence="4 5">Large ribosomal subunit protein uL5</fullName>
    </recommendedName>
</protein>
<comment type="subunit">
    <text evidence="5">Part of the 50S ribosomal subunit; part of the 5S rRNA/L5/L18/L25 subcomplex. Contacts the 5S rRNA and the P site tRNA. Forms a bridge to the 30S subunit in the 70S ribosome.</text>
</comment>
<evidence type="ECO:0000256" key="5">
    <source>
        <dbReference type="HAMAP-Rule" id="MF_01333"/>
    </source>
</evidence>
<dbReference type="GO" id="GO:0006412">
    <property type="term" value="P:translation"/>
    <property type="evidence" value="ECO:0007669"/>
    <property type="project" value="UniProtKB-UniRule"/>
</dbReference>
<accession>A0A1F7I8J9</accession>
<dbReference type="PANTHER" id="PTHR11994">
    <property type="entry name" value="60S RIBOSOMAL PROTEIN L11-RELATED"/>
    <property type="match status" value="1"/>
</dbReference>
<dbReference type="InterPro" id="IPR002132">
    <property type="entry name" value="Ribosomal_uL5"/>
</dbReference>
<evidence type="ECO:0000256" key="6">
    <source>
        <dbReference type="RuleBase" id="RU003930"/>
    </source>
</evidence>
<dbReference type="EMBL" id="MGAE01000015">
    <property type="protein sequence ID" value="OGK39632.1"/>
    <property type="molecule type" value="Genomic_DNA"/>
</dbReference>
<dbReference type="InterPro" id="IPR020930">
    <property type="entry name" value="Ribosomal_uL5_bac-type"/>
</dbReference>
<dbReference type="Gene3D" id="3.30.1440.10">
    <property type="match status" value="1"/>
</dbReference>
<evidence type="ECO:0000313" key="9">
    <source>
        <dbReference type="EMBL" id="OGK39632.1"/>
    </source>
</evidence>
<dbReference type="Proteomes" id="UP000179024">
    <property type="component" value="Unassembled WGS sequence"/>
</dbReference>
<dbReference type="FunFam" id="3.30.1440.10:FF:000001">
    <property type="entry name" value="50S ribosomal protein L5"/>
    <property type="match status" value="1"/>
</dbReference>
<keyword evidence="3 5" id="KW-0687">Ribonucleoprotein</keyword>
<dbReference type="GO" id="GO:1990904">
    <property type="term" value="C:ribonucleoprotein complex"/>
    <property type="evidence" value="ECO:0007669"/>
    <property type="project" value="UniProtKB-KW"/>
</dbReference>
<feature type="domain" description="Large ribosomal subunit protein uL5 C-terminal" evidence="8">
    <location>
        <begin position="83"/>
        <end position="176"/>
    </location>
</feature>
<reference evidence="9 10" key="1">
    <citation type="journal article" date="2016" name="Nat. Commun.">
        <title>Thousands of microbial genomes shed light on interconnected biogeochemical processes in an aquifer system.</title>
        <authorList>
            <person name="Anantharaman K."/>
            <person name="Brown C.T."/>
            <person name="Hug L.A."/>
            <person name="Sharon I."/>
            <person name="Castelle C.J."/>
            <person name="Probst A.J."/>
            <person name="Thomas B.C."/>
            <person name="Singh A."/>
            <person name="Wilkins M.J."/>
            <person name="Karaoz U."/>
            <person name="Brodie E.L."/>
            <person name="Williams K.H."/>
            <person name="Hubbard S.S."/>
            <person name="Banfield J.F."/>
        </authorList>
    </citation>
    <scope>NUCLEOTIDE SEQUENCE [LARGE SCALE GENOMIC DNA]</scope>
</reference>
<name>A0A1F7I8J9_9BACT</name>
<dbReference type="SUPFAM" id="SSF55282">
    <property type="entry name" value="RL5-like"/>
    <property type="match status" value="1"/>
</dbReference>
<keyword evidence="2 5" id="KW-0689">Ribosomal protein</keyword>
<keyword evidence="5" id="KW-0694">RNA-binding</keyword>
<evidence type="ECO:0000259" key="7">
    <source>
        <dbReference type="Pfam" id="PF00281"/>
    </source>
</evidence>
<evidence type="ECO:0000256" key="2">
    <source>
        <dbReference type="ARBA" id="ARBA00022980"/>
    </source>
</evidence>
<comment type="function">
    <text evidence="5">This is 1 of the proteins that bind and probably mediate the attachment of the 5S RNA into the large ribosomal subunit, where it forms part of the central protuberance. In the 70S ribosome it contacts protein S13 of the 30S subunit (bridge B1b), connecting the 2 subunits; this bridge is implicated in subunit movement. Contacts the P site tRNA; the 5S rRNA and some of its associated proteins might help stabilize positioning of ribosome-bound tRNAs.</text>
</comment>
<dbReference type="PIRSF" id="PIRSF002161">
    <property type="entry name" value="Ribosomal_L5"/>
    <property type="match status" value="1"/>
</dbReference>
<evidence type="ECO:0000256" key="3">
    <source>
        <dbReference type="ARBA" id="ARBA00023274"/>
    </source>
</evidence>
<dbReference type="InterPro" id="IPR022803">
    <property type="entry name" value="Ribosomal_uL5_dom_sf"/>
</dbReference>
<dbReference type="GO" id="GO:0005840">
    <property type="term" value="C:ribosome"/>
    <property type="evidence" value="ECO:0007669"/>
    <property type="project" value="UniProtKB-KW"/>
</dbReference>
<comment type="caution">
    <text evidence="9">The sequence shown here is derived from an EMBL/GenBank/DDBJ whole genome shotgun (WGS) entry which is preliminary data.</text>
</comment>
<keyword evidence="5" id="KW-0699">rRNA-binding</keyword>
<comment type="similarity">
    <text evidence="1 5 6">Belongs to the universal ribosomal protein uL5 family.</text>
</comment>
<dbReference type="InterPro" id="IPR031310">
    <property type="entry name" value="Ribosomal_uL5_N"/>
</dbReference>
<gene>
    <name evidence="5" type="primary">rplE</name>
    <name evidence="9" type="ORF">A3F34_03035</name>
</gene>
<feature type="domain" description="Large ribosomal subunit protein uL5 N-terminal" evidence="7">
    <location>
        <begin position="23"/>
        <end position="79"/>
    </location>
</feature>
<dbReference type="InterPro" id="IPR031309">
    <property type="entry name" value="Ribosomal_uL5_C"/>
</dbReference>
<organism evidence="9 10">
    <name type="scientific">Candidatus Roizmanbacteria bacterium RIFCSPHIGHO2_12_FULL_44_10</name>
    <dbReference type="NCBI Taxonomy" id="1802054"/>
    <lineage>
        <taxon>Bacteria</taxon>
        <taxon>Candidatus Roizmaniibacteriota</taxon>
    </lineage>
</organism>
<dbReference type="GO" id="GO:0003735">
    <property type="term" value="F:structural constituent of ribosome"/>
    <property type="evidence" value="ECO:0007669"/>
    <property type="project" value="InterPro"/>
</dbReference>
<dbReference type="GO" id="GO:0019843">
    <property type="term" value="F:rRNA binding"/>
    <property type="evidence" value="ECO:0007669"/>
    <property type="project" value="UniProtKB-UniRule"/>
</dbReference>
<evidence type="ECO:0000256" key="1">
    <source>
        <dbReference type="ARBA" id="ARBA00008553"/>
    </source>
</evidence>
<dbReference type="HAMAP" id="MF_01333_B">
    <property type="entry name" value="Ribosomal_uL5_B"/>
    <property type="match status" value="1"/>
</dbReference>
<sequence>MKFQEYYNKEILPQLKQELKVDNIFIVPRIEKVVINIGCGEAATDKKVIDRALEDLTLISGQKPLIAKARKSVAAFKIRKDLPIGVKVTLRGKRMYDFLEKLFKIVLPIIRDFRGIPAKSFDGQGNVSIGFSDQTLFPEIDYDKIDKIRGLEITIVTSSRDDQHARKLLEKMGLKFADKDSN</sequence>
<evidence type="ECO:0000313" key="10">
    <source>
        <dbReference type="Proteomes" id="UP000179024"/>
    </source>
</evidence>
<dbReference type="NCBIfam" id="NF000585">
    <property type="entry name" value="PRK00010.1"/>
    <property type="match status" value="1"/>
</dbReference>
<dbReference type="Pfam" id="PF00673">
    <property type="entry name" value="Ribosomal_L5_C"/>
    <property type="match status" value="1"/>
</dbReference>
<dbReference type="Pfam" id="PF00281">
    <property type="entry name" value="Ribosomal_L5"/>
    <property type="match status" value="1"/>
</dbReference>